<evidence type="ECO:0000256" key="7">
    <source>
        <dbReference type="PROSITE-ProRule" id="PRU01360"/>
    </source>
</evidence>
<evidence type="ECO:0000313" key="11">
    <source>
        <dbReference type="Proteomes" id="UP000295706"/>
    </source>
</evidence>
<organism evidence="10 11">
    <name type="scientific">Arundinibacter roseus</name>
    <dbReference type="NCBI Taxonomy" id="2070510"/>
    <lineage>
        <taxon>Bacteria</taxon>
        <taxon>Pseudomonadati</taxon>
        <taxon>Bacteroidota</taxon>
        <taxon>Cytophagia</taxon>
        <taxon>Cytophagales</taxon>
        <taxon>Spirosomataceae</taxon>
        <taxon>Arundinibacter</taxon>
    </lineage>
</organism>
<dbReference type="EMBL" id="SMJU01000012">
    <property type="protein sequence ID" value="TDB62379.1"/>
    <property type="molecule type" value="Genomic_DNA"/>
</dbReference>
<dbReference type="NCBIfam" id="TIGR04056">
    <property type="entry name" value="OMP_RagA_SusC"/>
    <property type="match status" value="1"/>
</dbReference>
<evidence type="ECO:0000256" key="6">
    <source>
        <dbReference type="ARBA" id="ARBA00023237"/>
    </source>
</evidence>
<feature type="signal peptide" evidence="8">
    <location>
        <begin position="1"/>
        <end position="35"/>
    </location>
</feature>
<keyword evidence="8" id="KW-0732">Signal</keyword>
<dbReference type="PROSITE" id="PS51257">
    <property type="entry name" value="PROKAR_LIPOPROTEIN"/>
    <property type="match status" value="1"/>
</dbReference>
<sequence>MLTFLQKKVSQKLRLHTYLLIILGCLSGLASYAQATLSGKVTDQATGEPIPGVSVVVKGTTVGTSTSIDGTFQLNAPASATTLVFSFVGFTPQEIAISNRSTFEVAMSVDLRQLQEVVITALGIKKDIRRTGVAIQSLSGASTVKAREPNAINALAGKVAGLTVGTQPELLRRPNLSLRGNSDVLFVVDGVPVNSDTWNVSPDDIETYSVLKGATASALYGFRGKNGAILITTKRGTKDKRGFSVDVNSSTMIDNGFYSIPKVQDEYGPGDHGRYAFGDGKGGGLNDGDYDGGWGPKFEGQLIPQYDSPIDPATGERIPTPWVARGKDNLSRFLNPGVLSTNNISISASSEKYNLRFSTSHIFQKGIVPNTKLNITNFNVVADYNFSDRLKFESSLQYNRQYTPNIPDINYGPNSIIYNMVLWAGADWDVDDMRNYWQPGKEGIQQIYAEYQRYNNPYFMSYEWLRGHYKTDIIGQAAMTYKLTDFLDVMLRTQVTTWNLFRSEKFPYSAGSYGRDERRGDYREDRRNLFENNTDVLVRFDKDLFPGLNAKVWAGGNIRSFEYNSQWGSTDYLNVPGLYNFNNSANPVRTSNFASAMRVNSAYYSADFTYKDFFTVSTTGRVDKLSTLPAGNNTFFYPSVALSTVLSDYIKLPEAVSFFKLRASYANVKDGLTRSTIGSTPALGDNNPLGYGDQYYSPYDGPTYQNAAVYSTPFAYNNTPSAYFTNTLNNPTLQPSSTSQTEIGLDFRILQNRIGLDVTYFVSNEGPRIFSLPISTTTGYSSALVNGIKTQKTGWEATLSGSPIRNIEGFNWDIVANYSTFKEVLTEIYPGVDALNTFFRVGDRLDKYYGRAFAKTTDGQIINDASGRPIYSPVNQFLGYVNPKFVFGINNKFNYRDFSFSFQFDGRIGGVISNYVQKQTFRGGRHIDLVQGAMGEARYQDYLGNRTWVGEGVQVANGAALNFDADGKITNLAELSFTPNTTKQFLQDWTSRYYNSDEGNLMSRSFGMLREVVIGYSIPQALLGKGKFIRNASVSLVGRNLLYFAEKTDMDLNQYLTDGSSGLQTPSTRRYGINVNLTF</sequence>
<keyword evidence="4 7" id="KW-0812">Transmembrane</keyword>
<dbReference type="InterPro" id="IPR023996">
    <property type="entry name" value="TonB-dep_OMP_SusC/RagA"/>
</dbReference>
<dbReference type="AlphaFoldDB" id="A0A4R4K860"/>
<comment type="subcellular location">
    <subcellularLocation>
        <location evidence="1 7">Cell outer membrane</location>
        <topology evidence="1 7">Multi-pass membrane protein</topology>
    </subcellularLocation>
</comment>
<keyword evidence="5 7" id="KW-0472">Membrane</keyword>
<feature type="chain" id="PRO_5020913568" evidence="8">
    <location>
        <begin position="36"/>
        <end position="1079"/>
    </location>
</feature>
<dbReference type="RefSeq" id="WP_132120458.1">
    <property type="nucleotide sequence ID" value="NZ_SMJU01000012.1"/>
</dbReference>
<dbReference type="OrthoDB" id="9768177at2"/>
<protein>
    <submittedName>
        <fullName evidence="10">SusC/RagA family TonB-linked outer membrane protein</fullName>
    </submittedName>
</protein>
<keyword evidence="3 7" id="KW-1134">Transmembrane beta strand</keyword>
<dbReference type="Proteomes" id="UP000295706">
    <property type="component" value="Unassembled WGS sequence"/>
</dbReference>
<dbReference type="PROSITE" id="PS52016">
    <property type="entry name" value="TONB_DEPENDENT_REC_3"/>
    <property type="match status" value="1"/>
</dbReference>
<accession>A0A4R4K860</accession>
<evidence type="ECO:0000259" key="9">
    <source>
        <dbReference type="Pfam" id="PF07715"/>
    </source>
</evidence>
<keyword evidence="11" id="KW-1185">Reference proteome</keyword>
<name>A0A4R4K860_9BACT</name>
<evidence type="ECO:0000256" key="3">
    <source>
        <dbReference type="ARBA" id="ARBA00022452"/>
    </source>
</evidence>
<dbReference type="Gene3D" id="2.60.40.1120">
    <property type="entry name" value="Carboxypeptidase-like, regulatory domain"/>
    <property type="match status" value="1"/>
</dbReference>
<dbReference type="InterPro" id="IPR036942">
    <property type="entry name" value="Beta-barrel_TonB_sf"/>
</dbReference>
<evidence type="ECO:0000256" key="4">
    <source>
        <dbReference type="ARBA" id="ARBA00022692"/>
    </source>
</evidence>
<proteinExistence type="inferred from homology"/>
<evidence type="ECO:0000313" key="10">
    <source>
        <dbReference type="EMBL" id="TDB62379.1"/>
    </source>
</evidence>
<reference evidence="10 11" key="1">
    <citation type="submission" date="2019-02" db="EMBL/GenBank/DDBJ databases">
        <title>Arundinibacter roseus gen. nov., sp. nov., a new member of the family Cytophagaceae.</title>
        <authorList>
            <person name="Szuroczki S."/>
            <person name="Khayer B."/>
            <person name="Sproer C."/>
            <person name="Toumi M."/>
            <person name="Szabo A."/>
            <person name="Felfoldi T."/>
            <person name="Schumann P."/>
            <person name="Toth E."/>
        </authorList>
    </citation>
    <scope>NUCLEOTIDE SEQUENCE [LARGE SCALE GENOMIC DNA]</scope>
    <source>
        <strain evidence="10 11">DMA-k-7a</strain>
    </source>
</reference>
<evidence type="ECO:0000256" key="1">
    <source>
        <dbReference type="ARBA" id="ARBA00004571"/>
    </source>
</evidence>
<dbReference type="NCBIfam" id="TIGR04057">
    <property type="entry name" value="SusC_RagA_signa"/>
    <property type="match status" value="1"/>
</dbReference>
<evidence type="ECO:0000256" key="5">
    <source>
        <dbReference type="ARBA" id="ARBA00023136"/>
    </source>
</evidence>
<dbReference type="InterPro" id="IPR039426">
    <property type="entry name" value="TonB-dep_rcpt-like"/>
</dbReference>
<evidence type="ECO:0000256" key="2">
    <source>
        <dbReference type="ARBA" id="ARBA00022448"/>
    </source>
</evidence>
<dbReference type="InterPro" id="IPR008969">
    <property type="entry name" value="CarboxyPept-like_regulatory"/>
</dbReference>
<feature type="domain" description="TonB-dependent receptor plug" evidence="9">
    <location>
        <begin position="128"/>
        <end position="227"/>
    </location>
</feature>
<comment type="similarity">
    <text evidence="7">Belongs to the TonB-dependent receptor family.</text>
</comment>
<dbReference type="SUPFAM" id="SSF56935">
    <property type="entry name" value="Porins"/>
    <property type="match status" value="1"/>
</dbReference>
<keyword evidence="2 7" id="KW-0813">Transport</keyword>
<dbReference type="GO" id="GO:0009279">
    <property type="term" value="C:cell outer membrane"/>
    <property type="evidence" value="ECO:0007669"/>
    <property type="project" value="UniProtKB-SubCell"/>
</dbReference>
<comment type="caution">
    <text evidence="10">The sequence shown here is derived from an EMBL/GenBank/DDBJ whole genome shotgun (WGS) entry which is preliminary data.</text>
</comment>
<dbReference type="InterPro" id="IPR037066">
    <property type="entry name" value="Plug_dom_sf"/>
</dbReference>
<dbReference type="Pfam" id="PF13715">
    <property type="entry name" value="CarbopepD_reg_2"/>
    <property type="match status" value="1"/>
</dbReference>
<gene>
    <name evidence="10" type="ORF">EZE20_18530</name>
</gene>
<evidence type="ECO:0000256" key="8">
    <source>
        <dbReference type="SAM" id="SignalP"/>
    </source>
</evidence>
<dbReference type="Pfam" id="PF07715">
    <property type="entry name" value="Plug"/>
    <property type="match status" value="1"/>
</dbReference>
<dbReference type="InterPro" id="IPR012910">
    <property type="entry name" value="Plug_dom"/>
</dbReference>
<dbReference type="Gene3D" id="2.170.130.10">
    <property type="entry name" value="TonB-dependent receptor, plug domain"/>
    <property type="match status" value="1"/>
</dbReference>
<dbReference type="InterPro" id="IPR023997">
    <property type="entry name" value="TonB-dep_OMP_SusC/RagA_CS"/>
</dbReference>
<dbReference type="Gene3D" id="2.40.170.20">
    <property type="entry name" value="TonB-dependent receptor, beta-barrel domain"/>
    <property type="match status" value="1"/>
</dbReference>
<dbReference type="SUPFAM" id="SSF49464">
    <property type="entry name" value="Carboxypeptidase regulatory domain-like"/>
    <property type="match status" value="1"/>
</dbReference>
<keyword evidence="6 7" id="KW-0998">Cell outer membrane</keyword>